<dbReference type="PANTHER" id="PTHR12697">
    <property type="entry name" value="PBS LYASE HEAT-LIKE PROTEIN"/>
    <property type="match status" value="1"/>
</dbReference>
<dbReference type="AlphaFoldDB" id="A0A3B1CHB7"/>
<protein>
    <recommendedName>
        <fullName evidence="2">Guanylate cyclase domain-containing protein</fullName>
    </recommendedName>
</protein>
<sequence>MFEAGKIKRILSQFSKTDQNQQREMADKLVLFGEMIVPHVANDLRYNKILYADALHIFQKLYKNDYLKTFVNGLGDNKENVRLLFKEILIKNGKKSIVPQLIEYLADDDHMIRKLISEIIKEMAEPSVAARVIPLTKHQNREVKKVAMDVLCSFKSEKATQAILPLLDDQDSWIRRKAVEAVCRLKDKSTVDKLLETLSTERDPGIQKIIIGALGECGEPQNAEALLPSLKSQDMVLRQQAIDSINKIGDSSLIPKLMEYFSDEDVNVRRASVEILNGLKDPQSATVLVKALKDGDWWVREVATEALSELGGSKISQMIMSLLDDNDEGVRRSAVEFFCKVKEPAAYDKLVLLLNDKDWWVREKVIAALGLIGDKRAIPEILRLVNDREVKAVIPKALCQIGGDGIEKHIAKLLGDRQKHVRAEALRAMATIDNKEAIVYLKEMVKDSDEDIQGLALIKLREKTGRIWLKDEVLAELDKAPSGAGPIVSRAPDVKTGDILTEAIMVVDIVNSTDIASKYGDNLAFQLSADLSEIIKPISEKEGVQFYKSTGDGFLMTFVNVEDAVKVASKTLTRAIGRNAKTDKKRELGLRFAINVGETRVDVNGDRLGAAVNMAFRVEGVKKDQAILAPGGIKPEDIPEENRICITEQALQEISESAGVNSRLLGFFELKGFTGLHRVFEITL</sequence>
<dbReference type="GO" id="GO:0009190">
    <property type="term" value="P:cyclic nucleotide biosynthetic process"/>
    <property type="evidence" value="ECO:0007669"/>
    <property type="project" value="InterPro"/>
</dbReference>
<dbReference type="GO" id="GO:0035556">
    <property type="term" value="P:intracellular signal transduction"/>
    <property type="evidence" value="ECO:0007669"/>
    <property type="project" value="InterPro"/>
</dbReference>
<dbReference type="InterPro" id="IPR016024">
    <property type="entry name" value="ARM-type_fold"/>
</dbReference>
<dbReference type="GO" id="GO:0016491">
    <property type="term" value="F:oxidoreductase activity"/>
    <property type="evidence" value="ECO:0007669"/>
    <property type="project" value="TreeGrafter"/>
</dbReference>
<gene>
    <name evidence="3" type="ORF">MNBD_NITROSPINAE03-1881</name>
</gene>
<dbReference type="PROSITE" id="PS50077">
    <property type="entry name" value="HEAT_REPEAT"/>
    <property type="match status" value="1"/>
</dbReference>
<dbReference type="InterPro" id="IPR004155">
    <property type="entry name" value="PBS_lyase_HEAT"/>
</dbReference>
<dbReference type="InterPro" id="IPR021133">
    <property type="entry name" value="HEAT_type_2"/>
</dbReference>
<dbReference type="SUPFAM" id="SSF55073">
    <property type="entry name" value="Nucleotide cyclase"/>
    <property type="match status" value="1"/>
</dbReference>
<dbReference type="PROSITE" id="PS50125">
    <property type="entry name" value="GUANYLATE_CYCLASE_2"/>
    <property type="match status" value="1"/>
</dbReference>
<dbReference type="InterPro" id="IPR001054">
    <property type="entry name" value="A/G_cyclase"/>
</dbReference>
<dbReference type="EMBL" id="UOGB01000269">
    <property type="protein sequence ID" value="VAX23368.1"/>
    <property type="molecule type" value="Genomic_DNA"/>
</dbReference>
<evidence type="ECO:0000313" key="3">
    <source>
        <dbReference type="EMBL" id="VAX23368.1"/>
    </source>
</evidence>
<dbReference type="InterPro" id="IPR011989">
    <property type="entry name" value="ARM-like"/>
</dbReference>
<reference evidence="3" key="1">
    <citation type="submission" date="2018-06" db="EMBL/GenBank/DDBJ databases">
        <authorList>
            <person name="Zhirakovskaya E."/>
        </authorList>
    </citation>
    <scope>NUCLEOTIDE SEQUENCE</scope>
</reference>
<accession>A0A3B1CHB7</accession>
<dbReference type="SUPFAM" id="SSF48371">
    <property type="entry name" value="ARM repeat"/>
    <property type="match status" value="1"/>
</dbReference>
<comment type="function">
    <text evidence="1">Catalyzes the hydroxylation of the N(6)-(4-aminobutyl)-L-lysine intermediate produced by deoxyhypusine synthase/DHPS on a critical lysine of the eukaryotic translation initiation factor 5A/eIF-5A. This is the second step of the post-translational modification of that lysine into an unusual amino acid residue named hypusine. Hypusination is unique to mature eIF-5A factor and is essential for its function.</text>
</comment>
<dbReference type="Gene3D" id="1.25.10.10">
    <property type="entry name" value="Leucine-rich Repeat Variant"/>
    <property type="match status" value="3"/>
</dbReference>
<dbReference type="Gene3D" id="3.30.70.1230">
    <property type="entry name" value="Nucleotide cyclase"/>
    <property type="match status" value="1"/>
</dbReference>
<organism evidence="3">
    <name type="scientific">hydrothermal vent metagenome</name>
    <dbReference type="NCBI Taxonomy" id="652676"/>
    <lineage>
        <taxon>unclassified sequences</taxon>
        <taxon>metagenomes</taxon>
        <taxon>ecological metagenomes</taxon>
    </lineage>
</organism>
<dbReference type="CDD" id="cd07302">
    <property type="entry name" value="CHD"/>
    <property type="match status" value="1"/>
</dbReference>
<evidence type="ECO:0000259" key="2">
    <source>
        <dbReference type="PROSITE" id="PS50125"/>
    </source>
</evidence>
<dbReference type="PANTHER" id="PTHR12697:SF38">
    <property type="entry name" value="PBS LYASE HEAT DOMAIN PROTEIN REPEAT-CONTAINING PROTEIN"/>
    <property type="match status" value="1"/>
</dbReference>
<name>A0A3B1CHB7_9ZZZZ</name>
<dbReference type="SMART" id="SM00567">
    <property type="entry name" value="EZ_HEAT"/>
    <property type="match status" value="9"/>
</dbReference>
<dbReference type="InterPro" id="IPR029787">
    <property type="entry name" value="Nucleotide_cyclase"/>
</dbReference>
<evidence type="ECO:0000256" key="1">
    <source>
        <dbReference type="ARBA" id="ARBA00045876"/>
    </source>
</evidence>
<dbReference type="Pfam" id="PF13646">
    <property type="entry name" value="HEAT_2"/>
    <property type="match status" value="3"/>
</dbReference>
<proteinExistence type="predicted"/>
<feature type="domain" description="Guanylate cyclase" evidence="2">
    <location>
        <begin position="503"/>
        <end position="619"/>
    </location>
</feature>